<keyword evidence="1" id="KW-0812">Transmembrane</keyword>
<dbReference type="CDD" id="cd00037">
    <property type="entry name" value="CLECT"/>
    <property type="match status" value="1"/>
</dbReference>
<keyword evidence="1" id="KW-1133">Transmembrane helix</keyword>
<evidence type="ECO:0000256" key="1">
    <source>
        <dbReference type="SAM" id="Phobius"/>
    </source>
</evidence>
<dbReference type="Proteomes" id="UP001283361">
    <property type="component" value="Unassembled WGS sequence"/>
</dbReference>
<comment type="caution">
    <text evidence="2">The sequence shown here is derived from an EMBL/GenBank/DDBJ whole genome shotgun (WGS) entry which is preliminary data.</text>
</comment>
<gene>
    <name evidence="2" type="ORF">RRG08_052152</name>
</gene>
<accession>A0AAE0ZYV1</accession>
<evidence type="ECO:0000313" key="3">
    <source>
        <dbReference type="Proteomes" id="UP001283361"/>
    </source>
</evidence>
<feature type="transmembrane region" description="Helical" evidence="1">
    <location>
        <begin position="49"/>
        <end position="66"/>
    </location>
</feature>
<keyword evidence="1" id="KW-0472">Membrane</keyword>
<evidence type="ECO:0000313" key="2">
    <source>
        <dbReference type="EMBL" id="KAK3778194.1"/>
    </source>
</evidence>
<proteinExistence type="predicted"/>
<dbReference type="SUPFAM" id="SSF57414">
    <property type="entry name" value="Hairpin loop containing domain-like"/>
    <property type="match status" value="1"/>
</dbReference>
<name>A0AAE0ZYV1_9GAST</name>
<organism evidence="2 3">
    <name type="scientific">Elysia crispata</name>
    <name type="common">lettuce slug</name>
    <dbReference type="NCBI Taxonomy" id="231223"/>
    <lineage>
        <taxon>Eukaryota</taxon>
        <taxon>Metazoa</taxon>
        <taxon>Spiralia</taxon>
        <taxon>Lophotrochozoa</taxon>
        <taxon>Mollusca</taxon>
        <taxon>Gastropoda</taxon>
        <taxon>Heterobranchia</taxon>
        <taxon>Euthyneura</taxon>
        <taxon>Panpulmonata</taxon>
        <taxon>Sacoglossa</taxon>
        <taxon>Placobranchoidea</taxon>
        <taxon>Plakobranchidae</taxon>
        <taxon>Elysia</taxon>
    </lineage>
</organism>
<dbReference type="EMBL" id="JAWDGP010002992">
    <property type="protein sequence ID" value="KAK3778194.1"/>
    <property type="molecule type" value="Genomic_DNA"/>
</dbReference>
<dbReference type="AlphaFoldDB" id="A0AAE0ZYV1"/>
<keyword evidence="3" id="KW-1185">Reference proteome</keyword>
<protein>
    <recommendedName>
        <fullName evidence="4">Apple domain-containing protein</fullName>
    </recommendedName>
</protein>
<sequence>MKRAYRDKDWEVEKEEKIGKRKPNSRYVVVSFNATKFSVKSFAGAILKYKIYIFLCGVCVTFHAVITKSRTAGIFDLHLINNTKNTPSVGLQLCKDLGYDGLAVLSTPEAYILALEITAPFRRSDTNRFSVGLYFQDNSRGLRWADGGMVADDTPWADPPLVVSETKPFGRMKGNGTLLMTKNIFQSYSLCGRHYRKEAFGKTLFGKKPDGQTSYISQKKTTSFIRCVGTCSTTSRCRAAEYNLNISTCTMFDTSMFSGFSQNEATNTFIRDGY</sequence>
<reference evidence="2" key="1">
    <citation type="journal article" date="2023" name="G3 (Bethesda)">
        <title>A reference genome for the long-term kleptoplast-retaining sea slug Elysia crispata morphotype clarki.</title>
        <authorList>
            <person name="Eastman K.E."/>
            <person name="Pendleton A.L."/>
            <person name="Shaikh M.A."/>
            <person name="Suttiyut T."/>
            <person name="Ogas R."/>
            <person name="Tomko P."/>
            <person name="Gavelis G."/>
            <person name="Widhalm J.R."/>
            <person name="Wisecaver J.H."/>
        </authorList>
    </citation>
    <scope>NUCLEOTIDE SEQUENCE</scope>
    <source>
        <strain evidence="2">ECLA1</strain>
    </source>
</reference>
<evidence type="ECO:0008006" key="4">
    <source>
        <dbReference type="Google" id="ProtNLM"/>
    </source>
</evidence>